<dbReference type="STRING" id="691883.A0A058Z8M0"/>
<evidence type="ECO:0000256" key="1">
    <source>
        <dbReference type="ARBA" id="ARBA00022741"/>
    </source>
</evidence>
<dbReference type="EMBL" id="KB932204">
    <property type="protein sequence ID" value="KCV70451.1"/>
    <property type="molecule type" value="Genomic_DNA"/>
</dbReference>
<evidence type="ECO:0000259" key="3">
    <source>
        <dbReference type="Pfam" id="PF09336"/>
    </source>
</evidence>
<dbReference type="Gene3D" id="1.10.8.60">
    <property type="match status" value="1"/>
</dbReference>
<dbReference type="eggNOG" id="KOG0738">
    <property type="taxonomic scope" value="Eukaryota"/>
</dbReference>
<dbReference type="AlphaFoldDB" id="A0A058Z8M0"/>
<dbReference type="OrthoDB" id="5334845at2759"/>
<dbReference type="RefSeq" id="XP_009494967.1">
    <property type="nucleotide sequence ID" value="XM_009496692.1"/>
</dbReference>
<protein>
    <recommendedName>
        <fullName evidence="3">Spastin/Vps4 C-terminal domain-containing protein</fullName>
    </recommendedName>
</protein>
<evidence type="ECO:0000313" key="5">
    <source>
        <dbReference type="Proteomes" id="UP000030693"/>
    </source>
</evidence>
<keyword evidence="1" id="KW-0547">Nucleotide-binding</keyword>
<sequence>MNSVRELVRGLTVDEMRTMSMENCIKPTTASDFEKAIDRTSPSVCAADIAKYEAWMEEFGSF</sequence>
<name>A0A058Z8M0_FONAL</name>
<accession>A0A058Z8M0</accession>
<organism evidence="4">
    <name type="scientific">Fonticula alba</name>
    <name type="common">Slime mold</name>
    <dbReference type="NCBI Taxonomy" id="691883"/>
    <lineage>
        <taxon>Eukaryota</taxon>
        <taxon>Rotosphaerida</taxon>
        <taxon>Fonticulaceae</taxon>
        <taxon>Fonticula</taxon>
    </lineage>
</organism>
<evidence type="ECO:0000313" key="4">
    <source>
        <dbReference type="EMBL" id="KCV70451.1"/>
    </source>
</evidence>
<dbReference type="GeneID" id="20527518"/>
<keyword evidence="5" id="KW-1185">Reference proteome</keyword>
<gene>
    <name evidence="4" type="ORF">H696_02793</name>
</gene>
<reference evidence="4" key="1">
    <citation type="submission" date="2013-04" db="EMBL/GenBank/DDBJ databases">
        <title>The Genome Sequence of Fonticula alba ATCC 38817.</title>
        <authorList>
            <consortium name="The Broad Institute Genomics Platform"/>
            <person name="Russ C."/>
            <person name="Cuomo C."/>
            <person name="Burger G."/>
            <person name="Gray M.W."/>
            <person name="Holland P.W.H."/>
            <person name="King N."/>
            <person name="Lang F.B.F."/>
            <person name="Roger A.J."/>
            <person name="Ruiz-Trillo I."/>
            <person name="Brown M."/>
            <person name="Walker B."/>
            <person name="Young S."/>
            <person name="Zeng Q."/>
            <person name="Gargeya S."/>
            <person name="Fitzgerald M."/>
            <person name="Haas B."/>
            <person name="Abouelleil A."/>
            <person name="Allen A.W."/>
            <person name="Alvarado L."/>
            <person name="Arachchi H.M."/>
            <person name="Berlin A.M."/>
            <person name="Chapman S.B."/>
            <person name="Gainer-Dewar J."/>
            <person name="Goldberg J."/>
            <person name="Griggs A."/>
            <person name="Gujja S."/>
            <person name="Hansen M."/>
            <person name="Howarth C."/>
            <person name="Imamovic A."/>
            <person name="Ireland A."/>
            <person name="Larimer J."/>
            <person name="McCowan C."/>
            <person name="Murphy C."/>
            <person name="Pearson M."/>
            <person name="Poon T.W."/>
            <person name="Priest M."/>
            <person name="Roberts A."/>
            <person name="Saif S."/>
            <person name="Shea T."/>
            <person name="Sisk P."/>
            <person name="Sykes S."/>
            <person name="Wortman J."/>
            <person name="Nusbaum C."/>
            <person name="Birren B."/>
        </authorList>
    </citation>
    <scope>NUCLEOTIDE SEQUENCE [LARGE SCALE GENOMIC DNA]</scope>
    <source>
        <strain evidence="4">ATCC 38817</strain>
    </source>
</reference>
<evidence type="ECO:0000256" key="2">
    <source>
        <dbReference type="ARBA" id="ARBA00022840"/>
    </source>
</evidence>
<dbReference type="GO" id="GO:0005524">
    <property type="term" value="F:ATP binding"/>
    <property type="evidence" value="ECO:0007669"/>
    <property type="project" value="UniProtKB-KW"/>
</dbReference>
<dbReference type="Proteomes" id="UP000030693">
    <property type="component" value="Unassembled WGS sequence"/>
</dbReference>
<dbReference type="Pfam" id="PF09336">
    <property type="entry name" value="Vps4_C"/>
    <property type="match status" value="1"/>
</dbReference>
<dbReference type="InterPro" id="IPR015415">
    <property type="entry name" value="Spast_Vps4_C"/>
</dbReference>
<keyword evidence="2" id="KW-0067">ATP-binding</keyword>
<proteinExistence type="predicted"/>
<feature type="domain" description="Spastin/Vps4 C-terminal" evidence="3">
    <location>
        <begin position="27"/>
        <end position="60"/>
    </location>
</feature>